<sequence>MKLKVDNISKTIGNKQILKNVTFIAQEKDIIGLIGDNGSGKTTTIKCIFQEYLVQNGNILIDDKEITAQDLIQMAFFPDQNNFPKNYSVYDYCKYNYDLSGLKGNFNEQLELILDALDLKDYKKAKFKLLSSGMQKRALLAAILITRPKILFLDEPTANLDVQSRKEFIELLKMLAVKKDIIIVITSHEIEELDRLINKIVILNHGQVIYENNFDNSKDNLQQIYDNAVKNRKTKIDKNKIERIF</sequence>
<feature type="domain" description="ABC transporter" evidence="5">
    <location>
        <begin position="3"/>
        <end position="230"/>
    </location>
</feature>
<dbReference type="STRING" id="1276227.SCHRY_v1c09920"/>
<evidence type="ECO:0000313" key="6">
    <source>
        <dbReference type="EMBL" id="AGM25564.1"/>
    </source>
</evidence>
<dbReference type="HOGENOM" id="CLU_000604_1_2_14"/>
<dbReference type="Proteomes" id="UP000013964">
    <property type="component" value="Chromosome"/>
</dbReference>
<dbReference type="GO" id="GO:0016887">
    <property type="term" value="F:ATP hydrolysis activity"/>
    <property type="evidence" value="ECO:0007669"/>
    <property type="project" value="InterPro"/>
</dbReference>
<evidence type="ECO:0000256" key="1">
    <source>
        <dbReference type="ARBA" id="ARBA00005417"/>
    </source>
</evidence>
<dbReference type="AlphaFoldDB" id="R4UCE6"/>
<dbReference type="OrthoDB" id="9779029at2"/>
<dbReference type="SMART" id="SM00382">
    <property type="entry name" value="AAA"/>
    <property type="match status" value="1"/>
</dbReference>
<keyword evidence="2" id="KW-0813">Transport</keyword>
<dbReference type="InterPro" id="IPR050763">
    <property type="entry name" value="ABC_transporter_ATP-binding"/>
</dbReference>
<dbReference type="InterPro" id="IPR027417">
    <property type="entry name" value="P-loop_NTPase"/>
</dbReference>
<dbReference type="PANTHER" id="PTHR42711:SF5">
    <property type="entry name" value="ABC TRANSPORTER ATP-BINDING PROTEIN NATA"/>
    <property type="match status" value="1"/>
</dbReference>
<gene>
    <name evidence="6" type="ORF">SCHRY_v1c09920</name>
</gene>
<proteinExistence type="inferred from homology"/>
<dbReference type="CDD" id="cd03230">
    <property type="entry name" value="ABC_DR_subfamily_A"/>
    <property type="match status" value="1"/>
</dbReference>
<dbReference type="RefSeq" id="WP_016339382.1">
    <property type="nucleotide sequence ID" value="NC_021280.1"/>
</dbReference>
<evidence type="ECO:0000256" key="4">
    <source>
        <dbReference type="ARBA" id="ARBA00022840"/>
    </source>
</evidence>
<dbReference type="EMBL" id="CP005077">
    <property type="protein sequence ID" value="AGM25564.1"/>
    <property type="molecule type" value="Genomic_DNA"/>
</dbReference>
<dbReference type="Gene3D" id="3.40.50.300">
    <property type="entry name" value="P-loop containing nucleotide triphosphate hydrolases"/>
    <property type="match status" value="1"/>
</dbReference>
<dbReference type="GO" id="GO:0005524">
    <property type="term" value="F:ATP binding"/>
    <property type="evidence" value="ECO:0007669"/>
    <property type="project" value="UniProtKB-KW"/>
</dbReference>
<keyword evidence="7" id="KW-1185">Reference proteome</keyword>
<keyword evidence="4 6" id="KW-0067">ATP-binding</keyword>
<evidence type="ECO:0000256" key="3">
    <source>
        <dbReference type="ARBA" id="ARBA00022741"/>
    </source>
</evidence>
<accession>R4UCE6</accession>
<dbReference type="InterPro" id="IPR017871">
    <property type="entry name" value="ABC_transporter-like_CS"/>
</dbReference>
<dbReference type="SUPFAM" id="SSF52540">
    <property type="entry name" value="P-loop containing nucleoside triphosphate hydrolases"/>
    <property type="match status" value="1"/>
</dbReference>
<dbReference type="Pfam" id="PF00005">
    <property type="entry name" value="ABC_tran"/>
    <property type="match status" value="1"/>
</dbReference>
<dbReference type="InterPro" id="IPR003593">
    <property type="entry name" value="AAA+_ATPase"/>
</dbReference>
<dbReference type="PANTHER" id="PTHR42711">
    <property type="entry name" value="ABC TRANSPORTER ATP-BINDING PROTEIN"/>
    <property type="match status" value="1"/>
</dbReference>
<keyword evidence="3" id="KW-0547">Nucleotide-binding</keyword>
<evidence type="ECO:0000256" key="2">
    <source>
        <dbReference type="ARBA" id="ARBA00022448"/>
    </source>
</evidence>
<dbReference type="PROSITE" id="PS50893">
    <property type="entry name" value="ABC_TRANSPORTER_2"/>
    <property type="match status" value="1"/>
</dbReference>
<evidence type="ECO:0000259" key="5">
    <source>
        <dbReference type="PROSITE" id="PS50893"/>
    </source>
</evidence>
<dbReference type="PROSITE" id="PS00211">
    <property type="entry name" value="ABC_TRANSPORTER_1"/>
    <property type="match status" value="1"/>
</dbReference>
<dbReference type="PATRIC" id="fig|1276227.3.peg.994"/>
<dbReference type="KEGG" id="scr:SCHRY_v1c09920"/>
<dbReference type="InterPro" id="IPR003439">
    <property type="entry name" value="ABC_transporter-like_ATP-bd"/>
</dbReference>
<comment type="similarity">
    <text evidence="1">Belongs to the ABC transporter superfamily.</text>
</comment>
<evidence type="ECO:0000313" key="7">
    <source>
        <dbReference type="Proteomes" id="UP000013964"/>
    </source>
</evidence>
<reference evidence="6 7" key="1">
    <citation type="journal article" date="2013" name="Genome Biol. Evol.">
        <title>Complete genomes of two dipteran-associated spiroplasmas provided insights into the origin, dynamics, and impacts of viral invasion in spiroplasma.</title>
        <authorList>
            <person name="Ku C."/>
            <person name="Lo W.S."/>
            <person name="Chen L.L."/>
            <person name="Kuo C.H."/>
        </authorList>
    </citation>
    <scope>NUCLEOTIDE SEQUENCE [LARGE SCALE GENOMIC DNA]</scope>
    <source>
        <strain evidence="6 7">DF-1</strain>
    </source>
</reference>
<name>R4UCE6_9MOLU</name>
<protein>
    <submittedName>
        <fullName evidence="6">Antibiotic transport system ATP-binding protein</fullName>
    </submittedName>
</protein>
<organism evidence="6 7">
    <name type="scientific">Spiroplasma chrysopicola DF-1</name>
    <dbReference type="NCBI Taxonomy" id="1276227"/>
    <lineage>
        <taxon>Bacteria</taxon>
        <taxon>Bacillati</taxon>
        <taxon>Mycoplasmatota</taxon>
        <taxon>Mollicutes</taxon>
        <taxon>Entomoplasmatales</taxon>
        <taxon>Spiroplasmataceae</taxon>
        <taxon>Spiroplasma</taxon>
    </lineage>
</organism>
<dbReference type="eggNOG" id="COG1131">
    <property type="taxonomic scope" value="Bacteria"/>
</dbReference>